<accession>A0A7T4A266</accession>
<dbReference type="Proteomes" id="UP000595374">
    <property type="component" value="Chromosome"/>
</dbReference>
<dbReference type="EMBL" id="CP065989">
    <property type="protein sequence ID" value="QQB15960.1"/>
    <property type="molecule type" value="Genomic_DNA"/>
</dbReference>
<reference evidence="3 4" key="1">
    <citation type="submission" date="2020-12" db="EMBL/GenBank/DDBJ databases">
        <title>FDA dAtabase for Regulatory Grade micrObial Sequences (FDA-ARGOS): Supporting development and validation of Infectious Disease Dx tests.</title>
        <authorList>
            <person name="Sproer C."/>
            <person name="Gronow S."/>
            <person name="Severitt S."/>
            <person name="Schroder I."/>
            <person name="Tallon L."/>
            <person name="Sadzewicz L."/>
            <person name="Zhao X."/>
            <person name="Boylan J."/>
            <person name="Ott S."/>
            <person name="Bowen H."/>
            <person name="Vavikolanu K."/>
            <person name="Mehta A."/>
            <person name="Aluvathingal J."/>
            <person name="Nadendla S."/>
            <person name="Lowell S."/>
            <person name="Myers T."/>
            <person name="Yan Y."/>
            <person name="Sichtig H."/>
        </authorList>
    </citation>
    <scope>NUCLEOTIDE SEQUENCE [LARGE SCALE GENOMIC DNA]</scope>
    <source>
        <strain evidence="3 4">FDAARGOS_990</strain>
    </source>
</reference>
<evidence type="ECO:0000259" key="2">
    <source>
        <dbReference type="Pfam" id="PF00294"/>
    </source>
</evidence>
<gene>
    <name evidence="3" type="ORF">I6H47_02595</name>
</gene>
<dbReference type="Gene3D" id="3.40.1190.20">
    <property type="match status" value="1"/>
</dbReference>
<dbReference type="Pfam" id="PF00294">
    <property type="entry name" value="PfkB"/>
    <property type="match status" value="1"/>
</dbReference>
<feature type="domain" description="Carbohydrate kinase PfkB" evidence="2">
    <location>
        <begin position="55"/>
        <end position="112"/>
    </location>
</feature>
<name>A0A7T4A266_9MICO</name>
<organism evidence="3 4">
    <name type="scientific">Brevibacterium casei</name>
    <dbReference type="NCBI Taxonomy" id="33889"/>
    <lineage>
        <taxon>Bacteria</taxon>
        <taxon>Bacillati</taxon>
        <taxon>Actinomycetota</taxon>
        <taxon>Actinomycetes</taxon>
        <taxon>Micrococcales</taxon>
        <taxon>Brevibacteriaceae</taxon>
        <taxon>Brevibacterium</taxon>
    </lineage>
</organism>
<evidence type="ECO:0000256" key="1">
    <source>
        <dbReference type="SAM" id="MobiDB-lite"/>
    </source>
</evidence>
<dbReference type="InterPro" id="IPR029056">
    <property type="entry name" value="Ribokinase-like"/>
</dbReference>
<proteinExistence type="predicted"/>
<feature type="region of interest" description="Disordered" evidence="1">
    <location>
        <begin position="121"/>
        <end position="158"/>
    </location>
</feature>
<dbReference type="SUPFAM" id="SSF53613">
    <property type="entry name" value="Ribokinase-like"/>
    <property type="match status" value="1"/>
</dbReference>
<evidence type="ECO:0000313" key="3">
    <source>
        <dbReference type="EMBL" id="QQB15960.1"/>
    </source>
</evidence>
<dbReference type="AlphaFoldDB" id="A0A7T4A266"/>
<feature type="compositionally biased region" description="Gly residues" evidence="1">
    <location>
        <begin position="121"/>
        <end position="151"/>
    </location>
</feature>
<dbReference type="InterPro" id="IPR011611">
    <property type="entry name" value="PfkB_dom"/>
</dbReference>
<evidence type="ECO:0000313" key="4">
    <source>
        <dbReference type="Proteomes" id="UP000595374"/>
    </source>
</evidence>
<protein>
    <recommendedName>
        <fullName evidence="2">Carbohydrate kinase PfkB domain-containing protein</fullName>
    </recommendedName>
</protein>
<sequence>MRALFADEADTERAKCTAAIEQASSPGTALAGARLSDTAVAVSACGDPVLRGAGRLIDAGARHVLVSRGADGMDLVDATGPRRRARLARTLHGNPTGAGDAAVAALAWTLASRAAGVGGDAGGGADAEAGGDAGGGAETGGDDGAGAGAGDGSARESAGDHLGAAEIGVLLTRAVAVSAAAVLMPQAGQIHARWRDFGHQVITEDIPAPATTPTSHTDGARP</sequence>